<evidence type="ECO:0000313" key="1">
    <source>
        <dbReference type="EMBL" id="TMX02705.1"/>
    </source>
</evidence>
<proteinExistence type="predicted"/>
<dbReference type="SUPFAM" id="SSF56219">
    <property type="entry name" value="DNase I-like"/>
    <property type="match status" value="1"/>
</dbReference>
<evidence type="ECO:0008006" key="2">
    <source>
        <dbReference type="Google" id="ProtNLM"/>
    </source>
</evidence>
<feature type="non-terminal residue" evidence="1">
    <location>
        <position position="123"/>
    </location>
</feature>
<feature type="non-terminal residue" evidence="1">
    <location>
        <position position="1"/>
    </location>
</feature>
<organism evidence="1">
    <name type="scientific">Solanum chilense</name>
    <name type="common">Tomato</name>
    <name type="synonym">Lycopersicon chilense</name>
    <dbReference type="NCBI Taxonomy" id="4083"/>
    <lineage>
        <taxon>Eukaryota</taxon>
        <taxon>Viridiplantae</taxon>
        <taxon>Streptophyta</taxon>
        <taxon>Embryophyta</taxon>
        <taxon>Tracheophyta</taxon>
        <taxon>Spermatophyta</taxon>
        <taxon>Magnoliopsida</taxon>
        <taxon>eudicotyledons</taxon>
        <taxon>Gunneridae</taxon>
        <taxon>Pentapetalae</taxon>
        <taxon>asterids</taxon>
        <taxon>lamiids</taxon>
        <taxon>Solanales</taxon>
        <taxon>Solanaceae</taxon>
        <taxon>Solanoideae</taxon>
        <taxon>Solaneae</taxon>
        <taxon>Solanum</taxon>
        <taxon>Solanum subgen. Lycopersicon</taxon>
    </lineage>
</organism>
<sequence>YYWEVEFANFNKKFLLTCIYAKCKEHLRRPLWDRLIHFSNMDIPWCTIGDFNVITSIEEKAGGIPYNINKSFDFISVIEACGLIDLGYSGIPFTWCNQRDANNRIWKRLDRAMVNDNWLEHMP</sequence>
<dbReference type="Gene3D" id="3.60.10.10">
    <property type="entry name" value="Endonuclease/exonuclease/phosphatase"/>
    <property type="match status" value="1"/>
</dbReference>
<name>A0A6N2C689_SOLCI</name>
<gene>
    <name evidence="1" type="ORF">EJD97_020258</name>
</gene>
<comment type="caution">
    <text evidence="1">The sequence shown here is derived from an EMBL/GenBank/DDBJ whole genome shotgun (WGS) entry which is preliminary data.</text>
</comment>
<dbReference type="AlphaFoldDB" id="A0A6N2C689"/>
<accession>A0A6N2C689</accession>
<protein>
    <recommendedName>
        <fullName evidence="2">Endonuclease/exonuclease/phosphatase domain-containing protein</fullName>
    </recommendedName>
</protein>
<dbReference type="EMBL" id="RXGB01000585">
    <property type="protein sequence ID" value="TMX02705.1"/>
    <property type="molecule type" value="Genomic_DNA"/>
</dbReference>
<dbReference type="PANTHER" id="PTHR33710">
    <property type="entry name" value="BNAC02G09200D PROTEIN"/>
    <property type="match status" value="1"/>
</dbReference>
<dbReference type="InterPro" id="IPR036691">
    <property type="entry name" value="Endo/exonu/phosph_ase_sf"/>
</dbReference>
<dbReference type="PANTHER" id="PTHR33710:SF54">
    <property type="entry name" value="NON-LTR RETROELEMENT REVERSE TRANSCRIPTASE"/>
    <property type="match status" value="1"/>
</dbReference>
<reference evidence="1" key="1">
    <citation type="submission" date="2019-05" db="EMBL/GenBank/DDBJ databases">
        <title>The de novo reference genome and transcriptome assemblies of the wild tomato species Solanum chilense.</title>
        <authorList>
            <person name="Stam R."/>
            <person name="Nosenko T."/>
            <person name="Hoerger A.C."/>
            <person name="Stephan W."/>
            <person name="Seidel M.A."/>
            <person name="Kuhn J.M.M."/>
            <person name="Haberer G."/>
            <person name="Tellier A."/>
        </authorList>
    </citation>
    <scope>NUCLEOTIDE SEQUENCE</scope>
    <source>
        <tissue evidence="1">Mature leaves</tissue>
    </source>
</reference>